<keyword evidence="1" id="KW-0812">Transmembrane</keyword>
<feature type="transmembrane region" description="Helical" evidence="1">
    <location>
        <begin position="259"/>
        <end position="282"/>
    </location>
</feature>
<proteinExistence type="predicted"/>
<accession>A0A9Q0R1L1</accession>
<dbReference type="PANTHER" id="PTHR35307">
    <property type="entry name" value="PROTEIN, PUTATIVE-RELATED"/>
    <property type="match status" value="1"/>
</dbReference>
<name>A0A9Q0R1L1_9MAGN</name>
<sequence length="740" mass="83902">MAKECLNGVLDNTSYGAPAPFIGLYIAFATLVCFFSITFDLVYGIKRKKPFVPCKLFRLNAFTLTMLAVATKIPNDLTTAMPRSEDQLSKLTATVLMCTSLGYYMPSLGTMDTSELYGNLAALSVMVITIVVNVCIQMRTGVIFAFKIQHIIIVVCILVLLLLMWSSAIFVRYLSGKKRILVNYDTSGIESKGLDRIKQLLMSVHAYNYFWDPHTLLCSISYHHIFGLVSSLSSAVVIQAMLSSFVLKSRRFCNGESDYKWSILIVILAQFLTIAIGTFSIICRWFSFISHSSLEDVYPDQFLQNQVLELEDLKLKILSFKLDFIVDVLIGIQNLLNACSGFIRFPIYIVKKFLGYIIPFDCISRDNSEELEFLKGNTNFESLLSSMQSNGNFFVWRYKMAIKEMMRWRIMYESENMQLNHLMQLISKCPKSECNLIKKLQAIGEHFSKEIQGGKKFEYRVSCVSVLIELMSYSPRESLMHNLDDSSFEIIYFVDQKTNAPNILNETRWTTTKDLWVHWANSNHWFRTVIIRGFKGHGPLKTSLQTSNELDLELRIRGKTCNKGNFVNWIIYGDTLADKHMALVAVEFLIICTFIKEQKDESGKDLFDCLKECFAEMVCFALRGLPIAILNEIGGGDDLSDMEERRVREALKFLSKLESLGDTIEWSWPANMDPKTKAKDVHSHAISSEDLGSEVKANVSNDIDGKVGNTDSVSAVATVSTTDYGDDDESIIEIESNEIV</sequence>
<reference evidence="2" key="1">
    <citation type="journal article" date="2023" name="Plant J.">
        <title>The genome of the king protea, Protea cynaroides.</title>
        <authorList>
            <person name="Chang J."/>
            <person name="Duong T.A."/>
            <person name="Schoeman C."/>
            <person name="Ma X."/>
            <person name="Roodt D."/>
            <person name="Barker N."/>
            <person name="Li Z."/>
            <person name="Van de Peer Y."/>
            <person name="Mizrachi E."/>
        </authorList>
    </citation>
    <scope>NUCLEOTIDE SEQUENCE</scope>
    <source>
        <tissue evidence="2">Young leaves</tissue>
    </source>
</reference>
<dbReference type="AlphaFoldDB" id="A0A9Q0R1L1"/>
<comment type="caution">
    <text evidence="2">The sequence shown here is derived from an EMBL/GenBank/DDBJ whole genome shotgun (WGS) entry which is preliminary data.</text>
</comment>
<keyword evidence="1" id="KW-1133">Transmembrane helix</keyword>
<evidence type="ECO:0000256" key="1">
    <source>
        <dbReference type="SAM" id="Phobius"/>
    </source>
</evidence>
<keyword evidence="1" id="KW-0472">Membrane</keyword>
<feature type="transmembrane region" description="Helical" evidence="1">
    <location>
        <begin position="116"/>
        <end position="136"/>
    </location>
</feature>
<dbReference type="OrthoDB" id="1915303at2759"/>
<dbReference type="EMBL" id="JAMYWD010000002">
    <property type="protein sequence ID" value="KAJ4979679.1"/>
    <property type="molecule type" value="Genomic_DNA"/>
</dbReference>
<feature type="transmembrane region" description="Helical" evidence="1">
    <location>
        <begin position="148"/>
        <end position="171"/>
    </location>
</feature>
<feature type="transmembrane region" description="Helical" evidence="1">
    <location>
        <begin position="225"/>
        <end position="247"/>
    </location>
</feature>
<gene>
    <name evidence="2" type="ORF">NE237_010459</name>
</gene>
<evidence type="ECO:0000313" key="3">
    <source>
        <dbReference type="Proteomes" id="UP001141806"/>
    </source>
</evidence>
<dbReference type="Proteomes" id="UP001141806">
    <property type="component" value="Unassembled WGS sequence"/>
</dbReference>
<feature type="transmembrane region" description="Helical" evidence="1">
    <location>
        <begin position="22"/>
        <end position="44"/>
    </location>
</feature>
<protein>
    <submittedName>
        <fullName evidence="2">Uncharacterized protein</fullName>
    </submittedName>
</protein>
<dbReference type="PANTHER" id="PTHR35307:SF6">
    <property type="entry name" value="TRANSMEMBRANE PROTEIN"/>
    <property type="match status" value="1"/>
</dbReference>
<evidence type="ECO:0000313" key="2">
    <source>
        <dbReference type="EMBL" id="KAJ4979679.1"/>
    </source>
</evidence>
<keyword evidence="3" id="KW-1185">Reference proteome</keyword>
<organism evidence="2 3">
    <name type="scientific">Protea cynaroides</name>
    <dbReference type="NCBI Taxonomy" id="273540"/>
    <lineage>
        <taxon>Eukaryota</taxon>
        <taxon>Viridiplantae</taxon>
        <taxon>Streptophyta</taxon>
        <taxon>Embryophyta</taxon>
        <taxon>Tracheophyta</taxon>
        <taxon>Spermatophyta</taxon>
        <taxon>Magnoliopsida</taxon>
        <taxon>Proteales</taxon>
        <taxon>Proteaceae</taxon>
        <taxon>Protea</taxon>
    </lineage>
</organism>